<dbReference type="PaxDb" id="9986-ENSOCUP00000027165"/>
<dbReference type="AlphaFoldDB" id="A0A5F9CI45"/>
<dbReference type="GO" id="GO:0000981">
    <property type="term" value="F:DNA-binding transcription factor activity, RNA polymerase II-specific"/>
    <property type="evidence" value="ECO:0007669"/>
    <property type="project" value="InterPro"/>
</dbReference>
<organism evidence="10 11">
    <name type="scientific">Oryctolagus cuniculus</name>
    <name type="common">Rabbit</name>
    <dbReference type="NCBI Taxonomy" id="9986"/>
    <lineage>
        <taxon>Eukaryota</taxon>
        <taxon>Metazoa</taxon>
        <taxon>Chordata</taxon>
        <taxon>Craniata</taxon>
        <taxon>Vertebrata</taxon>
        <taxon>Euteleostomi</taxon>
        <taxon>Mammalia</taxon>
        <taxon>Eutheria</taxon>
        <taxon>Euarchontoglires</taxon>
        <taxon>Glires</taxon>
        <taxon>Lagomorpha</taxon>
        <taxon>Leporidae</taxon>
        <taxon>Oryctolagus</taxon>
    </lineage>
</organism>
<feature type="domain" description="Homeobox" evidence="9">
    <location>
        <begin position="143"/>
        <end position="203"/>
    </location>
</feature>
<keyword evidence="3 5" id="KW-0371">Homeobox</keyword>
<proteinExistence type="predicted"/>
<evidence type="ECO:0000313" key="10">
    <source>
        <dbReference type="Ensembl" id="ENSOCUP00000033179.1"/>
    </source>
</evidence>
<feature type="region of interest" description="Disordered" evidence="7">
    <location>
        <begin position="1"/>
        <end position="29"/>
    </location>
</feature>
<feature type="compositionally biased region" description="Basic residues" evidence="7">
    <location>
        <begin position="1"/>
        <end position="10"/>
    </location>
</feature>
<reference evidence="10" key="2">
    <citation type="submission" date="2025-08" db="UniProtKB">
        <authorList>
            <consortium name="Ensembl"/>
        </authorList>
    </citation>
    <scope>IDENTIFICATION</scope>
    <source>
        <strain evidence="10">Thorbecke</strain>
    </source>
</reference>
<dbReference type="GO" id="GO:0000977">
    <property type="term" value="F:RNA polymerase II transcription regulatory region sequence-specific DNA binding"/>
    <property type="evidence" value="ECO:0007669"/>
    <property type="project" value="TreeGrafter"/>
</dbReference>
<dbReference type="EMBL" id="AAGW02046323">
    <property type="status" value="NOT_ANNOTATED_CDS"/>
    <property type="molecule type" value="Genomic_DNA"/>
</dbReference>
<evidence type="ECO:0000256" key="2">
    <source>
        <dbReference type="ARBA" id="ARBA00023125"/>
    </source>
</evidence>
<dbReference type="CDD" id="cd00086">
    <property type="entry name" value="homeodomain"/>
    <property type="match status" value="1"/>
</dbReference>
<keyword evidence="8" id="KW-1133">Transmembrane helix</keyword>
<dbReference type="Proteomes" id="UP000001811">
    <property type="component" value="Chromosome X"/>
</dbReference>
<keyword evidence="4 5" id="KW-0539">Nucleus</keyword>
<dbReference type="InterPro" id="IPR017970">
    <property type="entry name" value="Homeobox_CS"/>
</dbReference>
<dbReference type="PROSITE" id="PS00027">
    <property type="entry name" value="HOMEOBOX_1"/>
    <property type="match status" value="1"/>
</dbReference>
<dbReference type="Pfam" id="PF00046">
    <property type="entry name" value="Homeodomain"/>
    <property type="match status" value="1"/>
</dbReference>
<evidence type="ECO:0000256" key="6">
    <source>
        <dbReference type="RuleBase" id="RU000682"/>
    </source>
</evidence>
<protein>
    <recommendedName>
        <fullName evidence="9">Homeobox domain-containing protein</fullName>
    </recommendedName>
</protein>
<reference evidence="10 11" key="1">
    <citation type="journal article" date="2011" name="Nature">
        <title>A high-resolution map of human evolutionary constraint using 29 mammals.</title>
        <authorList>
            <person name="Lindblad-Toh K."/>
            <person name="Garber M."/>
            <person name="Zuk O."/>
            <person name="Lin M.F."/>
            <person name="Parker B.J."/>
            <person name="Washietl S."/>
            <person name="Kheradpour P."/>
            <person name="Ernst J."/>
            <person name="Jordan G."/>
            <person name="Mauceli E."/>
            <person name="Ward L.D."/>
            <person name="Lowe C.B."/>
            <person name="Holloway A.K."/>
            <person name="Clamp M."/>
            <person name="Gnerre S."/>
            <person name="Alfoldi J."/>
            <person name="Beal K."/>
            <person name="Chang J."/>
            <person name="Clawson H."/>
            <person name="Cuff J."/>
            <person name="Di Palma F."/>
            <person name="Fitzgerald S."/>
            <person name="Flicek P."/>
            <person name="Guttman M."/>
            <person name="Hubisz M.J."/>
            <person name="Jaffe D.B."/>
            <person name="Jungreis I."/>
            <person name="Kent W.J."/>
            <person name="Kostka D."/>
            <person name="Lara M."/>
            <person name="Martins A.L."/>
            <person name="Massingham T."/>
            <person name="Moltke I."/>
            <person name="Raney B.J."/>
            <person name="Rasmussen M.D."/>
            <person name="Robinson J."/>
            <person name="Stark A."/>
            <person name="Vilella A.J."/>
            <person name="Wen J."/>
            <person name="Xie X."/>
            <person name="Zody M.C."/>
            <person name="Baldwin J."/>
            <person name="Bloom T."/>
            <person name="Chin C.W."/>
            <person name="Heiman D."/>
            <person name="Nicol R."/>
            <person name="Nusbaum C."/>
            <person name="Young S."/>
            <person name="Wilkinson J."/>
            <person name="Worley K.C."/>
            <person name="Kovar C.L."/>
            <person name="Muzny D.M."/>
            <person name="Gibbs R.A."/>
            <person name="Cree A."/>
            <person name="Dihn H.H."/>
            <person name="Fowler G."/>
            <person name="Jhangiani S."/>
            <person name="Joshi V."/>
            <person name="Lee S."/>
            <person name="Lewis L.R."/>
            <person name="Nazareth L.V."/>
            <person name="Okwuonu G."/>
            <person name="Santibanez J."/>
            <person name="Warren W.C."/>
            <person name="Mardis E.R."/>
            <person name="Weinstock G.M."/>
            <person name="Wilson R.K."/>
            <person name="Delehaunty K."/>
            <person name="Dooling D."/>
            <person name="Fronik C."/>
            <person name="Fulton L."/>
            <person name="Fulton B."/>
            <person name="Graves T."/>
            <person name="Minx P."/>
            <person name="Sodergren E."/>
            <person name="Birney E."/>
            <person name="Margulies E.H."/>
            <person name="Herrero J."/>
            <person name="Green E.D."/>
            <person name="Haussler D."/>
            <person name="Siepel A."/>
            <person name="Goldman N."/>
            <person name="Pollard K.S."/>
            <person name="Pedersen J.S."/>
            <person name="Lander E.S."/>
            <person name="Kellis M."/>
        </authorList>
    </citation>
    <scope>NUCLEOTIDE SEQUENCE [LARGE SCALE GENOMIC DNA]</scope>
    <source>
        <strain evidence="10 11">Thorbecke inbred</strain>
    </source>
</reference>
<dbReference type="SMART" id="SM00389">
    <property type="entry name" value="HOX"/>
    <property type="match status" value="1"/>
</dbReference>
<evidence type="ECO:0000256" key="5">
    <source>
        <dbReference type="PROSITE-ProRule" id="PRU00108"/>
    </source>
</evidence>
<feature type="region of interest" description="Disordered" evidence="7">
    <location>
        <begin position="129"/>
        <end position="150"/>
    </location>
</feature>
<feature type="region of interest" description="Disordered" evidence="7">
    <location>
        <begin position="59"/>
        <end position="115"/>
    </location>
</feature>
<comment type="subcellular location">
    <subcellularLocation>
        <location evidence="1 5 6">Nucleus</location>
    </subcellularLocation>
</comment>
<reference evidence="10" key="3">
    <citation type="submission" date="2025-09" db="UniProtKB">
        <authorList>
            <consortium name="Ensembl"/>
        </authorList>
    </citation>
    <scope>IDENTIFICATION</scope>
    <source>
        <strain evidence="10">Thorbecke</strain>
    </source>
</reference>
<dbReference type="GO" id="GO:0005634">
    <property type="term" value="C:nucleus"/>
    <property type="evidence" value="ECO:0007669"/>
    <property type="project" value="UniProtKB-SubCell"/>
</dbReference>
<dbReference type="Gene3D" id="1.10.10.60">
    <property type="entry name" value="Homeodomain-like"/>
    <property type="match status" value="1"/>
</dbReference>
<feature type="DNA-binding region" description="Homeobox" evidence="5">
    <location>
        <begin position="145"/>
        <end position="204"/>
    </location>
</feature>
<dbReference type="InterPro" id="IPR001356">
    <property type="entry name" value="HD"/>
</dbReference>
<dbReference type="GeneTree" id="ENSGT00940000163297"/>
<keyword evidence="2 5" id="KW-0238">DNA-binding</keyword>
<dbReference type="PANTHER" id="PTHR24329:SF540">
    <property type="entry name" value="HOMEOBOX DOMAIN-CONTAINING PROTEIN"/>
    <property type="match status" value="1"/>
</dbReference>
<keyword evidence="8" id="KW-0812">Transmembrane</keyword>
<gene>
    <name evidence="10" type="primary">LOC100350202</name>
</gene>
<dbReference type="GeneID" id="100350202"/>
<dbReference type="KEGG" id="ocu:100350202"/>
<sequence>METPARHSRRSVTTWPGLGFDENQEGLRSQRLEGVRPTAISLPVEEGDKEGCLLFQRKQGADVGEEGEKEEMRGGGGEGGQDGASIMGPADEEQGLVGDSVPGLVASNNHEGGSTRVVGQELGRQQEELIGGGVNSRQAGSRQEQQARRSTFTSLQLQELETIFQRHQYLNGLARFELARRMDVTEAKVQVWFKNRRARWRRYQRTLRARNTPPIVQHYPVTIIWGGTYYAMFAWDPNLVPFLPGALPFLLPLPPIRPLLLWPPMPTPVHLMMPIPWPMQPPMPPPYPPLFLPPLPFYFMPLSPYGPAPCGLIWILIVSHSF</sequence>
<dbReference type="Ensembl" id="ENSOCUT00000041894.1">
    <property type="protein sequence ID" value="ENSOCUP00000033179.1"/>
    <property type="gene ID" value="ENSOCUG00000029262.2"/>
</dbReference>
<evidence type="ECO:0000256" key="1">
    <source>
        <dbReference type="ARBA" id="ARBA00004123"/>
    </source>
</evidence>
<dbReference type="InterPro" id="IPR009057">
    <property type="entry name" value="Homeodomain-like_sf"/>
</dbReference>
<dbReference type="OrthoDB" id="6159439at2759"/>
<feature type="transmembrane region" description="Helical" evidence="8">
    <location>
        <begin position="297"/>
        <end position="318"/>
    </location>
</feature>
<dbReference type="PROSITE" id="PS50071">
    <property type="entry name" value="HOMEOBOX_2"/>
    <property type="match status" value="1"/>
</dbReference>
<dbReference type="SUPFAM" id="SSF46689">
    <property type="entry name" value="Homeodomain-like"/>
    <property type="match status" value="1"/>
</dbReference>
<accession>A0A5F9CI45</accession>
<name>A0A5F9CI45_RABIT</name>
<dbReference type="InterPro" id="IPR050649">
    <property type="entry name" value="Paired_Homeobox_TFs"/>
</dbReference>
<feature type="compositionally biased region" description="Polar residues" evidence="7">
    <location>
        <begin position="135"/>
        <end position="150"/>
    </location>
</feature>
<evidence type="ECO:0000256" key="8">
    <source>
        <dbReference type="SAM" id="Phobius"/>
    </source>
</evidence>
<dbReference type="EMBL" id="AAGW02046322">
    <property type="status" value="NOT_ANNOTATED_CDS"/>
    <property type="molecule type" value="Genomic_DNA"/>
</dbReference>
<evidence type="ECO:0000256" key="7">
    <source>
        <dbReference type="SAM" id="MobiDB-lite"/>
    </source>
</evidence>
<keyword evidence="8" id="KW-0472">Membrane</keyword>
<evidence type="ECO:0000313" key="11">
    <source>
        <dbReference type="Proteomes" id="UP000001811"/>
    </source>
</evidence>
<evidence type="ECO:0000256" key="4">
    <source>
        <dbReference type="ARBA" id="ARBA00023242"/>
    </source>
</evidence>
<dbReference type="PANTHER" id="PTHR24329">
    <property type="entry name" value="HOMEOBOX PROTEIN ARISTALESS"/>
    <property type="match status" value="1"/>
</dbReference>
<keyword evidence="11" id="KW-1185">Reference proteome</keyword>
<dbReference type="Bgee" id="ENSOCUG00000029262">
    <property type="expression patterns" value="Expressed in testis"/>
</dbReference>
<evidence type="ECO:0000256" key="3">
    <source>
        <dbReference type="ARBA" id="ARBA00023155"/>
    </source>
</evidence>
<dbReference type="OMA" id="QDGASIM"/>
<evidence type="ECO:0000259" key="9">
    <source>
        <dbReference type="PROSITE" id="PS50071"/>
    </source>
</evidence>